<dbReference type="Gene3D" id="3.40.50.1010">
    <property type="entry name" value="5'-nuclease"/>
    <property type="match status" value="1"/>
</dbReference>
<dbReference type="InterPro" id="IPR050556">
    <property type="entry name" value="Type_II_TA_system_RNase"/>
</dbReference>
<dbReference type="PANTHER" id="PTHR33653:SF1">
    <property type="entry name" value="RIBONUCLEASE VAPC2"/>
    <property type="match status" value="1"/>
</dbReference>
<keyword evidence="3" id="KW-0540">Nuclease</keyword>
<dbReference type="Proteomes" id="UP000474802">
    <property type="component" value="Unassembled WGS sequence"/>
</dbReference>
<keyword evidence="10" id="KW-1185">Reference proteome</keyword>
<name>A0A6M1SC10_9HYPH</name>
<dbReference type="GO" id="GO:0004518">
    <property type="term" value="F:nuclease activity"/>
    <property type="evidence" value="ECO:0007669"/>
    <property type="project" value="UniProtKB-KW"/>
</dbReference>
<evidence type="ECO:0000313" key="9">
    <source>
        <dbReference type="EMBL" id="NGP17459.1"/>
    </source>
</evidence>
<evidence type="ECO:0000259" key="8">
    <source>
        <dbReference type="Pfam" id="PF01850"/>
    </source>
</evidence>
<comment type="caution">
    <text evidence="9">The sequence shown here is derived from an EMBL/GenBank/DDBJ whole genome shotgun (WGS) entry which is preliminary data.</text>
</comment>
<dbReference type="AlphaFoldDB" id="A0A6M1SC10"/>
<evidence type="ECO:0000313" key="10">
    <source>
        <dbReference type="Proteomes" id="UP000474802"/>
    </source>
</evidence>
<feature type="domain" description="PIN" evidence="8">
    <location>
        <begin position="3"/>
        <end position="123"/>
    </location>
</feature>
<gene>
    <name evidence="9" type="ORF">G5575_07110</name>
</gene>
<dbReference type="EMBL" id="JAALFG010000001">
    <property type="protein sequence ID" value="NGP17459.1"/>
    <property type="molecule type" value="Genomic_DNA"/>
</dbReference>
<keyword evidence="4" id="KW-0479">Metal-binding</keyword>
<dbReference type="InterPro" id="IPR029060">
    <property type="entry name" value="PIN-like_dom_sf"/>
</dbReference>
<reference evidence="9 10" key="1">
    <citation type="submission" date="2020-02" db="EMBL/GenBank/DDBJ databases">
        <authorList>
            <person name="Khan S.A."/>
            <person name="Jeon C.O."/>
            <person name="Chun B.H."/>
        </authorList>
    </citation>
    <scope>NUCLEOTIDE SEQUENCE [LARGE SCALE GENOMIC DNA]</scope>
    <source>
        <strain evidence="9 10">H239</strain>
    </source>
</reference>
<dbReference type="Pfam" id="PF01850">
    <property type="entry name" value="PIN"/>
    <property type="match status" value="1"/>
</dbReference>
<dbReference type="RefSeq" id="WP_164533637.1">
    <property type="nucleotide sequence ID" value="NZ_JAALFG010000001.1"/>
</dbReference>
<keyword evidence="6" id="KW-0460">Magnesium</keyword>
<keyword evidence="2" id="KW-1277">Toxin-antitoxin system</keyword>
<sequence>MTLVDTNVLLDVITGDPDWAAWSVNRLDAARLAGPLIINDVIFAEIAVRYDDLGEVERLLTDMQVRHVDLPRQALFLAAKAFQRYRRHGGTRTGVLPDFFIGGHAVARNITLLTRDRRRYETYFPSVTLIAP</sequence>
<organism evidence="9 10">
    <name type="scientific">Devosia aurantiaca</name>
    <dbReference type="NCBI Taxonomy" id="2714858"/>
    <lineage>
        <taxon>Bacteria</taxon>
        <taxon>Pseudomonadati</taxon>
        <taxon>Pseudomonadota</taxon>
        <taxon>Alphaproteobacteria</taxon>
        <taxon>Hyphomicrobiales</taxon>
        <taxon>Devosiaceae</taxon>
        <taxon>Devosia</taxon>
    </lineage>
</organism>
<evidence type="ECO:0000256" key="3">
    <source>
        <dbReference type="ARBA" id="ARBA00022722"/>
    </source>
</evidence>
<proteinExistence type="inferred from homology"/>
<evidence type="ECO:0000256" key="6">
    <source>
        <dbReference type="ARBA" id="ARBA00022842"/>
    </source>
</evidence>
<dbReference type="GO" id="GO:0046872">
    <property type="term" value="F:metal ion binding"/>
    <property type="evidence" value="ECO:0007669"/>
    <property type="project" value="UniProtKB-KW"/>
</dbReference>
<evidence type="ECO:0000256" key="7">
    <source>
        <dbReference type="ARBA" id="ARBA00038093"/>
    </source>
</evidence>
<accession>A0A6M1SC10</accession>
<comment type="similarity">
    <text evidence="7">Belongs to the PINc/VapC protein family.</text>
</comment>
<keyword evidence="5" id="KW-0378">Hydrolase</keyword>
<dbReference type="SUPFAM" id="SSF88723">
    <property type="entry name" value="PIN domain-like"/>
    <property type="match status" value="1"/>
</dbReference>
<evidence type="ECO:0000256" key="2">
    <source>
        <dbReference type="ARBA" id="ARBA00022649"/>
    </source>
</evidence>
<protein>
    <submittedName>
        <fullName evidence="9">Type II toxin-antitoxin system VapC family toxin</fullName>
    </submittedName>
</protein>
<evidence type="ECO:0000256" key="5">
    <source>
        <dbReference type="ARBA" id="ARBA00022801"/>
    </source>
</evidence>
<dbReference type="InterPro" id="IPR002716">
    <property type="entry name" value="PIN_dom"/>
</dbReference>
<evidence type="ECO:0000256" key="4">
    <source>
        <dbReference type="ARBA" id="ARBA00022723"/>
    </source>
</evidence>
<dbReference type="GO" id="GO:0016787">
    <property type="term" value="F:hydrolase activity"/>
    <property type="evidence" value="ECO:0007669"/>
    <property type="project" value="UniProtKB-KW"/>
</dbReference>
<evidence type="ECO:0000256" key="1">
    <source>
        <dbReference type="ARBA" id="ARBA00001946"/>
    </source>
</evidence>
<comment type="cofactor">
    <cofactor evidence="1">
        <name>Mg(2+)</name>
        <dbReference type="ChEBI" id="CHEBI:18420"/>
    </cofactor>
</comment>
<dbReference type="PANTHER" id="PTHR33653">
    <property type="entry name" value="RIBONUCLEASE VAPC2"/>
    <property type="match status" value="1"/>
</dbReference>
<reference evidence="9 10" key="2">
    <citation type="submission" date="2020-03" db="EMBL/GenBank/DDBJ databases">
        <title>Devosia chinhatensis sp. nov., isolated from a hexachlorocyclohexane (HCH) dump site in India.</title>
        <authorList>
            <person name="Kumar M."/>
            <person name="Lal R."/>
        </authorList>
    </citation>
    <scope>NUCLEOTIDE SEQUENCE [LARGE SCALE GENOMIC DNA]</scope>
    <source>
        <strain evidence="9 10">H239</strain>
    </source>
</reference>